<evidence type="ECO:0000313" key="1">
    <source>
        <dbReference type="EMBL" id="ASI13624.1"/>
    </source>
</evidence>
<dbReference type="Proteomes" id="UP000197679">
    <property type="component" value="Chromosome"/>
</dbReference>
<sequence>MENENVVGYIDNLVSFGIIAPKRKSVIITNQRLLILDANSTSSAAASVGFSYLFGAFGRGAANRIAKDDVLDKTKALSQEDLDTALKSNSENVAIDNSNIDSIRISRKNIEIKAQGKTFKYGLANPDAKKKGKGVYEGYIQTLQNIFGSKVIAE</sequence>
<reference evidence="1 2" key="1">
    <citation type="journal article" date="2017" name="Nat. Commun.">
        <title>'ARMAN' archaea depend on association with euryarchaeal host in culture and in situ.</title>
        <authorList>
            <person name="Golyshina O."/>
            <person name="Toshchakov S."/>
            <person name="Makarova K."/>
            <person name="Gavrilov S."/>
            <person name="Korzhenkov A."/>
            <person name="La Cono V."/>
            <person name="Arcadi E."/>
            <person name="Nechitaylo T."/>
            <person name="Ferrer M."/>
            <person name="Kublanov I."/>
            <person name="Wolf Y."/>
            <person name="Yakimov M."/>
            <person name="Golyshin P."/>
            <person name="Slesarev A."/>
            <person name="Kozyavkin S."/>
        </authorList>
    </citation>
    <scope>NUCLEOTIDE SEQUENCE [LARGE SCALE GENOMIC DNA]</scope>
    <source>
        <strain evidence="1 2">Mia14</strain>
    </source>
</reference>
<dbReference type="GO" id="GO:0003677">
    <property type="term" value="F:DNA binding"/>
    <property type="evidence" value="ECO:0007669"/>
    <property type="project" value="UniProtKB-KW"/>
</dbReference>
<keyword evidence="2" id="KW-1185">Reference proteome</keyword>
<keyword evidence="1" id="KW-0238">DNA-binding</keyword>
<protein>
    <submittedName>
        <fullName evidence="1">Putative DNA-binding protein</fullName>
    </submittedName>
</protein>
<dbReference type="GeneID" id="33313851"/>
<accession>A0A218NMD7</accession>
<evidence type="ECO:0000313" key="2">
    <source>
        <dbReference type="Proteomes" id="UP000197679"/>
    </source>
</evidence>
<dbReference type="RefSeq" id="WP_088819786.1">
    <property type="nucleotide sequence ID" value="NZ_CP019964.1"/>
</dbReference>
<organism evidence="1 2">
    <name type="scientific">Candidatus Mancarchaeum acidiphilum</name>
    <dbReference type="NCBI Taxonomy" id="1920749"/>
    <lineage>
        <taxon>Archaea</taxon>
        <taxon>Candidatus Micrarchaeota</taxon>
        <taxon>Candidatus Mancarchaeum</taxon>
    </lineage>
</organism>
<dbReference type="KEGG" id="marh:Mia14_0294"/>
<gene>
    <name evidence="1" type="ORF">Mia14_0294</name>
</gene>
<name>A0A218NMD7_9ARCH</name>
<proteinExistence type="predicted"/>
<dbReference type="EMBL" id="CP019964">
    <property type="protein sequence ID" value="ASI13624.1"/>
    <property type="molecule type" value="Genomic_DNA"/>
</dbReference>
<dbReference type="AlphaFoldDB" id="A0A218NMD7"/>